<proteinExistence type="inferred from homology"/>
<dbReference type="PANTHER" id="PTHR30097">
    <property type="entry name" value="CATION EFFLUX SYSTEM PROTEIN CUSB"/>
    <property type="match status" value="1"/>
</dbReference>
<evidence type="ECO:0000259" key="6">
    <source>
        <dbReference type="Pfam" id="PF25967"/>
    </source>
</evidence>
<keyword evidence="3" id="KW-0732">Signal</keyword>
<dbReference type="OrthoDB" id="9806939at2"/>
<sequence>MKYLFSFCSIAALFAALTACNSNAAKAPEKKEVCISDTISKMIRIDSVSEKAIDDELKLSGEVSFNENKVVKVFPVSSGQVLSVNTSLGNYVKAGQTLAVIRSADIAGNYADLSTAGNDIAIAKREMENAEHLFKNGIGSEKDYVQAKQAYEKAMTNATKIRSQISINGSGHTSANGTYVVTAPKSGYVVEKNVNPGQFIRNDNGQNLFTVGDTKDVWIWANVYESDIARVKEGYRAMVTTLAYPDTVFTGKVDKVNQILDPQTKVMKIRIVLPNNNGQLKPEMFANITIENKEGKRAVVIPSSALVSEDGKSYVVVYHDKCNLQIKEVQVLKTSGDAIYLKSGLQKGEQLISNQPLLFYRQLQEMQETK</sequence>
<keyword evidence="2" id="KW-0813">Transport</keyword>
<dbReference type="Pfam" id="PF25967">
    <property type="entry name" value="RND-MFP_C"/>
    <property type="match status" value="1"/>
</dbReference>
<dbReference type="GO" id="GO:0016020">
    <property type="term" value="C:membrane"/>
    <property type="evidence" value="ECO:0007669"/>
    <property type="project" value="InterPro"/>
</dbReference>
<dbReference type="InterPro" id="IPR058647">
    <property type="entry name" value="BSH_CzcB-like"/>
</dbReference>
<feature type="domain" description="Multidrug resistance protein MdtA-like C-terminal permuted SH3" evidence="6">
    <location>
        <begin position="298"/>
        <end position="352"/>
    </location>
</feature>
<evidence type="ECO:0000256" key="3">
    <source>
        <dbReference type="SAM" id="SignalP"/>
    </source>
</evidence>
<feature type="chain" id="PRO_5022946426" evidence="3">
    <location>
        <begin position="25"/>
        <end position="370"/>
    </location>
</feature>
<dbReference type="RefSeq" id="WP_146788566.1">
    <property type="nucleotide sequence ID" value="NZ_BAABIO010000003.1"/>
</dbReference>
<evidence type="ECO:0000259" key="7">
    <source>
        <dbReference type="Pfam" id="PF25973"/>
    </source>
</evidence>
<reference evidence="8 9" key="1">
    <citation type="journal article" date="2015" name="Int. J. Syst. Evol. Microbiol.">
        <title>Flavisolibacter ginsenosidimutans sp. nov., with ginsenoside-converting activity isolated from soil used for cultivating ginseng.</title>
        <authorList>
            <person name="Zhao Y."/>
            <person name="Liu Q."/>
            <person name="Kang M.S."/>
            <person name="Jin F."/>
            <person name="Yu H."/>
            <person name="Im W.T."/>
        </authorList>
    </citation>
    <scope>NUCLEOTIDE SEQUENCE [LARGE SCALE GENOMIC DNA]</scope>
    <source>
        <strain evidence="8 9">Gsoil 636</strain>
    </source>
</reference>
<dbReference type="InterPro" id="IPR058627">
    <property type="entry name" value="MdtA-like_C"/>
</dbReference>
<dbReference type="Gene3D" id="2.40.420.20">
    <property type="match status" value="1"/>
</dbReference>
<dbReference type="Gene3D" id="1.10.287.470">
    <property type="entry name" value="Helix hairpin bin"/>
    <property type="match status" value="1"/>
</dbReference>
<keyword evidence="9" id="KW-1185">Reference proteome</keyword>
<dbReference type="Pfam" id="PF25973">
    <property type="entry name" value="BSH_CzcB"/>
    <property type="match status" value="1"/>
</dbReference>
<dbReference type="InterPro" id="IPR058648">
    <property type="entry name" value="HH_CzcB-like"/>
</dbReference>
<feature type="signal peptide" evidence="3">
    <location>
        <begin position="1"/>
        <end position="24"/>
    </location>
</feature>
<dbReference type="PROSITE" id="PS51257">
    <property type="entry name" value="PROKAR_LIPOPROTEIN"/>
    <property type="match status" value="1"/>
</dbReference>
<dbReference type="NCBIfam" id="TIGR01730">
    <property type="entry name" value="RND_mfp"/>
    <property type="match status" value="1"/>
</dbReference>
<dbReference type="EMBL" id="CP042433">
    <property type="protein sequence ID" value="QEC56904.1"/>
    <property type="molecule type" value="Genomic_DNA"/>
</dbReference>
<protein>
    <submittedName>
        <fullName evidence="8">Efflux RND transporter periplasmic adaptor subunit</fullName>
    </submittedName>
</protein>
<dbReference type="InterPro" id="IPR051909">
    <property type="entry name" value="MFP_Cation_Efflux"/>
</dbReference>
<evidence type="ECO:0000259" key="5">
    <source>
        <dbReference type="Pfam" id="PF25954"/>
    </source>
</evidence>
<dbReference type="GO" id="GO:0060003">
    <property type="term" value="P:copper ion export"/>
    <property type="evidence" value="ECO:0007669"/>
    <property type="project" value="TreeGrafter"/>
</dbReference>
<evidence type="ECO:0000313" key="8">
    <source>
        <dbReference type="EMBL" id="QEC56904.1"/>
    </source>
</evidence>
<evidence type="ECO:0000313" key="9">
    <source>
        <dbReference type="Proteomes" id="UP000321204"/>
    </source>
</evidence>
<dbReference type="GO" id="GO:0015679">
    <property type="term" value="P:plasma membrane copper ion transport"/>
    <property type="evidence" value="ECO:0007669"/>
    <property type="project" value="TreeGrafter"/>
</dbReference>
<feature type="domain" description="CzcB-like barrel-sandwich hybrid" evidence="7">
    <location>
        <begin position="70"/>
        <end position="213"/>
    </location>
</feature>
<dbReference type="InterPro" id="IPR058792">
    <property type="entry name" value="Beta-barrel_RND_2"/>
</dbReference>
<evidence type="ECO:0000256" key="1">
    <source>
        <dbReference type="ARBA" id="ARBA00009477"/>
    </source>
</evidence>
<name>A0A5B8UJQ5_9BACT</name>
<evidence type="ECO:0000259" key="4">
    <source>
        <dbReference type="Pfam" id="PF25893"/>
    </source>
</evidence>
<dbReference type="SUPFAM" id="SSF111369">
    <property type="entry name" value="HlyD-like secretion proteins"/>
    <property type="match status" value="1"/>
</dbReference>
<dbReference type="Pfam" id="PF25893">
    <property type="entry name" value="HH_CzcB"/>
    <property type="match status" value="1"/>
</dbReference>
<dbReference type="PANTHER" id="PTHR30097:SF4">
    <property type="entry name" value="SLR6042 PROTEIN"/>
    <property type="match status" value="1"/>
</dbReference>
<organism evidence="8 9">
    <name type="scientific">Flavisolibacter ginsenosidimutans</name>
    <dbReference type="NCBI Taxonomy" id="661481"/>
    <lineage>
        <taxon>Bacteria</taxon>
        <taxon>Pseudomonadati</taxon>
        <taxon>Bacteroidota</taxon>
        <taxon>Chitinophagia</taxon>
        <taxon>Chitinophagales</taxon>
        <taxon>Chitinophagaceae</taxon>
        <taxon>Flavisolibacter</taxon>
    </lineage>
</organism>
<gene>
    <name evidence="8" type="ORF">FSB75_13690</name>
</gene>
<dbReference type="Proteomes" id="UP000321204">
    <property type="component" value="Chromosome"/>
</dbReference>
<accession>A0A5B8UJQ5</accession>
<dbReference type="FunFam" id="2.40.30.170:FF:000010">
    <property type="entry name" value="Efflux RND transporter periplasmic adaptor subunit"/>
    <property type="match status" value="1"/>
</dbReference>
<evidence type="ECO:0000256" key="2">
    <source>
        <dbReference type="ARBA" id="ARBA00022448"/>
    </source>
</evidence>
<dbReference type="GO" id="GO:0030313">
    <property type="term" value="C:cell envelope"/>
    <property type="evidence" value="ECO:0007669"/>
    <property type="project" value="TreeGrafter"/>
</dbReference>
<dbReference type="GO" id="GO:0022857">
    <property type="term" value="F:transmembrane transporter activity"/>
    <property type="evidence" value="ECO:0007669"/>
    <property type="project" value="InterPro"/>
</dbReference>
<feature type="domain" description="CusB-like beta-barrel" evidence="5">
    <location>
        <begin position="217"/>
        <end position="293"/>
    </location>
</feature>
<comment type="similarity">
    <text evidence="1">Belongs to the membrane fusion protein (MFP) (TC 8.A.1) family.</text>
</comment>
<dbReference type="KEGG" id="fgg:FSB75_13690"/>
<dbReference type="AlphaFoldDB" id="A0A5B8UJQ5"/>
<feature type="domain" description="CzcB-like alpha-helical hairpin" evidence="4">
    <location>
        <begin position="111"/>
        <end position="165"/>
    </location>
</feature>
<dbReference type="Gene3D" id="2.40.30.170">
    <property type="match status" value="1"/>
</dbReference>
<dbReference type="Pfam" id="PF25954">
    <property type="entry name" value="Beta-barrel_RND_2"/>
    <property type="match status" value="1"/>
</dbReference>
<dbReference type="InterPro" id="IPR006143">
    <property type="entry name" value="RND_pump_MFP"/>
</dbReference>